<organism evidence="1 2">
    <name type="scientific">Vairimorpha necatrix</name>
    <dbReference type="NCBI Taxonomy" id="6039"/>
    <lineage>
        <taxon>Eukaryota</taxon>
        <taxon>Fungi</taxon>
        <taxon>Fungi incertae sedis</taxon>
        <taxon>Microsporidia</taxon>
        <taxon>Nosematidae</taxon>
        <taxon>Vairimorpha</taxon>
    </lineage>
</organism>
<dbReference type="RefSeq" id="XP_065329522.1">
    <property type="nucleotide sequence ID" value="XM_065473450.1"/>
</dbReference>
<accession>A0AAX4JBW5</accession>
<dbReference type="AlphaFoldDB" id="A0AAX4JBW5"/>
<dbReference type="Proteomes" id="UP001334084">
    <property type="component" value="Chromosome 4"/>
</dbReference>
<name>A0AAX4JBW5_9MICR</name>
<gene>
    <name evidence="1" type="ORF">VNE69_04199</name>
</gene>
<protein>
    <submittedName>
        <fullName evidence="1">Uncharacterized protein</fullName>
    </submittedName>
</protein>
<reference evidence="1" key="1">
    <citation type="journal article" date="2024" name="BMC Genomics">
        <title>Functional annotation of a divergent genome using sequence and structure-based similarity.</title>
        <authorList>
            <person name="Svedberg D."/>
            <person name="Winiger R.R."/>
            <person name="Berg A."/>
            <person name="Sharma H."/>
            <person name="Tellgren-Roth C."/>
            <person name="Debrunner-Vossbrinck B.A."/>
            <person name="Vossbrinck C.R."/>
            <person name="Barandun J."/>
        </authorList>
    </citation>
    <scope>NUCLEOTIDE SEQUENCE</scope>
    <source>
        <strain evidence="1">Illinois isolate</strain>
    </source>
</reference>
<evidence type="ECO:0000313" key="1">
    <source>
        <dbReference type="EMBL" id="WUR03377.1"/>
    </source>
</evidence>
<dbReference type="KEGG" id="vnx:VNE69_04199"/>
<dbReference type="GeneID" id="90541189"/>
<keyword evidence="2" id="KW-1185">Reference proteome</keyword>
<sequence>MKIIQLFASILFIHSNVEVLDKIKNNQQVYDKINENIMEKIEKKEYVKFNSSEEFIKINLFPNEENKIFYINIERIAFESNLNQVSYEFDYFDKTINEISILIEHYVETYLEKDTTDSLILMYDPVNFIACPTLKDIVENIQNINENRRINKKGWEIYYDYICKADCYLLKMLDGIKVGIIMNEYNISVFDIQLCYIPKSFDTCIRFYFKDGDIFYLFELNADELNIDKLITLNDTNFKPNCEYDGDILNKLLVLCKLFDVLHTEQNVTKEEFSLSSNMIDIPELNLKLENDSPKVCFKHTFGEYEYYLKNELTKEDGKLYIEEKCFSEFNLFFQNIPITNNVLNDIKAVDMLFGILRNFNQIEFLMTKILRNEGSAYKVICAHLLLSKGILTRDGFNILMGREDEAEKEEIISKIVIIAHQNYPLTNGLHFYLIKKCLLMVAEGGLSENNGDLDVIYKTFNEIYKLIEFKKVTNETDRSLKKDANHNLKIIQEAVLAQKDNIKNFKCAVMKHLAKIIFMFTEFYDFNGQKCDQHEHKKDEIATSLELDKNEVEKNTKIIMQKLSENTIVDNVYQERRKQKEQNFKKLIKTFANYSLDKNLQKIIEKTKNLEVEIILDEETRTNMENNFLNEGMQMIESAFRKYNIIKWKTYIGNFFNKLFDGSRMNMDEEIAFEYKSLIEENFKKNLYTEIKTKIRKDASLKLPKTIKAIFKGIFKKDTNEKGKNGRYLETLKSVLETQQLEYLLNDVFNFNFHDNLVEILKMHDKNK</sequence>
<proteinExistence type="predicted"/>
<dbReference type="EMBL" id="CP142729">
    <property type="protein sequence ID" value="WUR03377.1"/>
    <property type="molecule type" value="Genomic_DNA"/>
</dbReference>
<evidence type="ECO:0000313" key="2">
    <source>
        <dbReference type="Proteomes" id="UP001334084"/>
    </source>
</evidence>